<name>A0A7S2YHV4_9STRA</name>
<evidence type="ECO:0008006" key="2">
    <source>
        <dbReference type="Google" id="ProtNLM"/>
    </source>
</evidence>
<accession>A0A7S2YHV4</accession>
<evidence type="ECO:0000313" key="1">
    <source>
        <dbReference type="EMBL" id="CAD9977568.1"/>
    </source>
</evidence>
<reference evidence="1" key="1">
    <citation type="submission" date="2021-01" db="EMBL/GenBank/DDBJ databases">
        <authorList>
            <person name="Corre E."/>
            <person name="Pelletier E."/>
            <person name="Niang G."/>
            <person name="Scheremetjew M."/>
            <person name="Finn R."/>
            <person name="Kale V."/>
            <person name="Holt S."/>
            <person name="Cochrane G."/>
            <person name="Meng A."/>
            <person name="Brown T."/>
            <person name="Cohen L."/>
        </authorList>
    </citation>
    <scope>NUCLEOTIDE SEQUENCE</scope>
    <source>
        <strain evidence="1">CCMP125</strain>
    </source>
</reference>
<dbReference type="InterPro" id="IPR029063">
    <property type="entry name" value="SAM-dependent_MTases_sf"/>
</dbReference>
<dbReference type="EMBL" id="HBHT01026392">
    <property type="protein sequence ID" value="CAD9977568.1"/>
    <property type="molecule type" value="Transcribed_RNA"/>
</dbReference>
<gene>
    <name evidence="1" type="ORF">APAL1065_LOCUS17691</name>
</gene>
<proteinExistence type="predicted"/>
<sequence>MFGYYDKHQVDETNTRVLLGKIPFYNQEPTPQDEMEIGWVQYNNKSPSDNPAVPVFHPIASTSAWNLQQGCMMEWISPTSVIFNTRNSYEENVFSAQIYETNDNFLSWTLKKVFSRPVYAWSGVRNQFVSLSFARLHHLRKGYGYTTGPYDLAKVPLDDGLWMVDIDSEVEEMMFSYASLRQFILDTGMNDTYTGKHHLDKAPMGDEYYWWANHVMWSSDGTKLSFIVRAASKEHNSRQFGHMYHFSALVMMDIPTKKLWRVPGLRGSHPFHHATLLNCEGKGSFDIGFQHHVTQLPWQKGVDGHCSKHPSLDRFVTDTYPRPKKDLLIVDNEVDSRKISLGKFLPGSEGPVHTRCDLHPKWSRKGDYVLFDSTHVGKQRAVYAIPIKLTRENEGEPDYKMIMRKTEMPVPQQEPKPFPTCKKIFLDLGANIGMHSRFIFEPQKYPSSNKKKALTGMYTYLDKYLGPAAIRSLPSESSGICVFGFEANIKQEKRLSELNSCYRAKGWFLDYMYPKAVWHETGHLLFKAQDGIGHGTASHLVNTMGDNVVKVEAVNIVQFVQDLYQRYNPDIVVGKLDIEGAEYNVLPALERAGLLCTDTPVALQALTLEYHSRLVPDYPANWSVPETFPCSAKTELILLDSEDYVKDGKPLC</sequence>
<organism evidence="1">
    <name type="scientific">Entomoneis paludosa</name>
    <dbReference type="NCBI Taxonomy" id="265537"/>
    <lineage>
        <taxon>Eukaryota</taxon>
        <taxon>Sar</taxon>
        <taxon>Stramenopiles</taxon>
        <taxon>Ochrophyta</taxon>
        <taxon>Bacillariophyta</taxon>
        <taxon>Bacillariophyceae</taxon>
        <taxon>Bacillariophycidae</taxon>
        <taxon>Entomoneidaceae</taxon>
        <taxon>Entomoneis</taxon>
    </lineage>
</organism>
<dbReference type="SUPFAM" id="SSF53335">
    <property type="entry name" value="S-adenosyl-L-methionine-dependent methyltransferases"/>
    <property type="match status" value="1"/>
</dbReference>
<protein>
    <recommendedName>
        <fullName evidence="2">Methyltransferase FkbM domain-containing protein</fullName>
    </recommendedName>
</protein>
<dbReference type="Gene3D" id="3.40.50.150">
    <property type="entry name" value="Vaccinia Virus protein VP39"/>
    <property type="match status" value="1"/>
</dbReference>
<dbReference type="AlphaFoldDB" id="A0A7S2YHV4"/>